<dbReference type="Proteomes" id="UP001597083">
    <property type="component" value="Unassembled WGS sequence"/>
</dbReference>
<sequence length="76" mass="8438">MSSATGTRTDLAQTMVNDLRRQFPGTLIWWGKATRAWWATTPDHNGVVRLVEAPGLPELATTLGMVAARQRLMTTR</sequence>
<evidence type="ECO:0000313" key="2">
    <source>
        <dbReference type="Proteomes" id="UP001597083"/>
    </source>
</evidence>
<name>A0ABW3CQD8_9ACTN</name>
<comment type="caution">
    <text evidence="1">The sequence shown here is derived from an EMBL/GenBank/DDBJ whole genome shotgun (WGS) entry which is preliminary data.</text>
</comment>
<proteinExistence type="predicted"/>
<feature type="non-terminal residue" evidence="1">
    <location>
        <position position="76"/>
    </location>
</feature>
<keyword evidence="2" id="KW-1185">Reference proteome</keyword>
<protein>
    <submittedName>
        <fullName evidence="1">Uncharacterized protein</fullName>
    </submittedName>
</protein>
<gene>
    <name evidence="1" type="ORF">ACFQ07_28405</name>
</gene>
<dbReference type="EMBL" id="JBHTIR010004005">
    <property type="protein sequence ID" value="MFD0856194.1"/>
    <property type="molecule type" value="Genomic_DNA"/>
</dbReference>
<accession>A0ABW3CQD8</accession>
<evidence type="ECO:0000313" key="1">
    <source>
        <dbReference type="EMBL" id="MFD0856194.1"/>
    </source>
</evidence>
<reference evidence="2" key="1">
    <citation type="journal article" date="2019" name="Int. J. Syst. Evol. Microbiol.">
        <title>The Global Catalogue of Microorganisms (GCM) 10K type strain sequencing project: providing services to taxonomists for standard genome sequencing and annotation.</title>
        <authorList>
            <consortium name="The Broad Institute Genomics Platform"/>
            <consortium name="The Broad Institute Genome Sequencing Center for Infectious Disease"/>
            <person name="Wu L."/>
            <person name="Ma J."/>
        </authorList>
    </citation>
    <scope>NUCLEOTIDE SEQUENCE [LARGE SCALE GENOMIC DNA]</scope>
    <source>
        <strain evidence="2">JCM 31696</strain>
    </source>
</reference>
<organism evidence="1 2">
    <name type="scientific">Actinomadura adrarensis</name>
    <dbReference type="NCBI Taxonomy" id="1819600"/>
    <lineage>
        <taxon>Bacteria</taxon>
        <taxon>Bacillati</taxon>
        <taxon>Actinomycetota</taxon>
        <taxon>Actinomycetes</taxon>
        <taxon>Streptosporangiales</taxon>
        <taxon>Thermomonosporaceae</taxon>
        <taxon>Actinomadura</taxon>
    </lineage>
</organism>